<sequence length="309" mass="33073">MQMIFNREGVFRAARLLLLTSFILIFLTPSFSLASDDTYFSGDNITVDLEIDANQETPAQLQLMIYNPENKLIGNATHEFGLEKGENLVNYTMLFVTDTDGLHYLRYDIFADLDGGWTLVQSSTQYFDGQINDPPLIEIISPTEDGVYALDEDILFSANVSDPESHSFSVAWISNVSGIIGNGTSLYASLDEGMHLINVTAEDERGAASDRSVLIQVVESADDQEDGVSAGTGGGGTGSATIVTDTSLTEDTVSAGDGDGTVSPGDEEDIPEDESPVGPEQEEEASFLPGFGAVLVVIGLLCAARFKGK</sequence>
<evidence type="ECO:0000313" key="2">
    <source>
        <dbReference type="EMBL" id="SNY20696.1"/>
    </source>
</evidence>
<keyword evidence="4" id="KW-1185">Reference proteome</keyword>
<dbReference type="RefSeq" id="WP_096712830.1">
    <property type="nucleotide sequence ID" value="NZ_OBDR01000011.1"/>
</dbReference>
<protein>
    <submittedName>
        <fullName evidence="2">Uncharacterized protein</fullName>
    </submittedName>
</protein>
<dbReference type="AlphaFoldDB" id="A0A285GDY3"/>
<dbReference type="Proteomes" id="UP000217726">
    <property type="component" value="Unassembled WGS sequence"/>
</dbReference>
<dbReference type="EMBL" id="OBDR01000011">
    <property type="protein sequence ID" value="SNY20696.1"/>
    <property type="molecule type" value="Genomic_DNA"/>
</dbReference>
<feature type="compositionally biased region" description="Acidic residues" evidence="1">
    <location>
        <begin position="265"/>
        <end position="284"/>
    </location>
</feature>
<evidence type="ECO:0000313" key="3">
    <source>
        <dbReference type="EMBL" id="TCL11585.1"/>
    </source>
</evidence>
<proteinExistence type="predicted"/>
<accession>A0A285GDY3</accession>
<evidence type="ECO:0000313" key="4">
    <source>
        <dbReference type="Proteomes" id="UP000217726"/>
    </source>
</evidence>
<organism evidence="2 4">
    <name type="scientific">Methanohalophilus euhalobius</name>
    <dbReference type="NCBI Taxonomy" id="51203"/>
    <lineage>
        <taxon>Archaea</taxon>
        <taxon>Methanobacteriati</taxon>
        <taxon>Methanobacteriota</taxon>
        <taxon>Stenosarchaea group</taxon>
        <taxon>Methanomicrobia</taxon>
        <taxon>Methanosarcinales</taxon>
        <taxon>Methanosarcinaceae</taxon>
        <taxon>Methanohalophilus</taxon>
    </lineage>
</organism>
<reference evidence="2" key="1">
    <citation type="submission" date="2017-09" db="EMBL/GenBank/DDBJ databases">
        <authorList>
            <person name="Ehlers B."/>
            <person name="Leendertz F.H."/>
        </authorList>
    </citation>
    <scope>NUCLEOTIDE SEQUENCE [LARGE SCALE GENOMIC DNA]</scope>
    <source>
        <strain evidence="2">WG-1MB</strain>
    </source>
</reference>
<dbReference type="OrthoDB" id="121832at2157"/>
<evidence type="ECO:0000313" key="5">
    <source>
        <dbReference type="Proteomes" id="UP000295404"/>
    </source>
</evidence>
<feature type="region of interest" description="Disordered" evidence="1">
    <location>
        <begin position="219"/>
        <end position="284"/>
    </location>
</feature>
<reference evidence="3 5" key="3">
    <citation type="submission" date="2019-03" db="EMBL/GenBank/DDBJ databases">
        <title>Subsurface microbial communities from deep shales in Ohio and West Virginia, USA.</title>
        <authorList>
            <person name="Wrighton K."/>
        </authorList>
    </citation>
    <scope>NUCLEOTIDE SEQUENCE [LARGE SCALE GENOMIC DNA]</scope>
    <source>
        <strain evidence="3 5">WG1_MB</strain>
    </source>
</reference>
<dbReference type="EMBL" id="SMMS01000001">
    <property type="protein sequence ID" value="TCL11585.1"/>
    <property type="molecule type" value="Genomic_DNA"/>
</dbReference>
<evidence type="ECO:0000256" key="1">
    <source>
        <dbReference type="SAM" id="MobiDB-lite"/>
    </source>
</evidence>
<name>A0A285GDY3_9EURY</name>
<reference evidence="4" key="2">
    <citation type="submission" date="2017-09" db="EMBL/GenBank/DDBJ databases">
        <authorList>
            <person name="Varghese N."/>
            <person name="Submissions S."/>
        </authorList>
    </citation>
    <scope>NUCLEOTIDE SEQUENCE [LARGE SCALE GENOMIC DNA]</scope>
    <source>
        <strain evidence="4">WG-1MB</strain>
    </source>
</reference>
<gene>
    <name evidence="3" type="ORF">C7960_0749</name>
    <name evidence="2" type="ORF">SAMN06295989_11154</name>
</gene>
<dbReference type="Proteomes" id="UP000295404">
    <property type="component" value="Unassembled WGS sequence"/>
</dbReference>